<dbReference type="EMBL" id="JH993194">
    <property type="protein sequence ID" value="EKX32354.1"/>
    <property type="molecule type" value="Genomic_DNA"/>
</dbReference>
<dbReference type="GeneID" id="17289092"/>
<name>L1I8Z4_GUITC</name>
<reference evidence="3" key="2">
    <citation type="submission" date="2012-11" db="EMBL/GenBank/DDBJ databases">
        <authorList>
            <person name="Kuo A."/>
            <person name="Curtis B.A."/>
            <person name="Tanifuji G."/>
            <person name="Burki F."/>
            <person name="Gruber A."/>
            <person name="Irimia M."/>
            <person name="Maruyama S."/>
            <person name="Arias M.C."/>
            <person name="Ball S.G."/>
            <person name="Gile G.H."/>
            <person name="Hirakawa Y."/>
            <person name="Hopkins J.F."/>
            <person name="Rensing S.A."/>
            <person name="Schmutz J."/>
            <person name="Symeonidi A."/>
            <person name="Elias M."/>
            <person name="Eveleigh R.J."/>
            <person name="Herman E.K."/>
            <person name="Klute M.J."/>
            <person name="Nakayama T."/>
            <person name="Obornik M."/>
            <person name="Reyes-Prieto A."/>
            <person name="Armbrust E.V."/>
            <person name="Aves S.J."/>
            <person name="Beiko R.G."/>
            <person name="Coutinho P."/>
            <person name="Dacks J.B."/>
            <person name="Durnford D.G."/>
            <person name="Fast N.M."/>
            <person name="Green B.R."/>
            <person name="Grisdale C."/>
            <person name="Hempe F."/>
            <person name="Henrissat B."/>
            <person name="Hoppner M.P."/>
            <person name="Ishida K.-I."/>
            <person name="Kim E."/>
            <person name="Koreny L."/>
            <person name="Kroth P.G."/>
            <person name="Liu Y."/>
            <person name="Malik S.-B."/>
            <person name="Maier U.G."/>
            <person name="McRose D."/>
            <person name="Mock T."/>
            <person name="Neilson J.A."/>
            <person name="Onodera N.T."/>
            <person name="Poole A.M."/>
            <person name="Pritham E.J."/>
            <person name="Richards T.A."/>
            <person name="Rocap G."/>
            <person name="Roy S.W."/>
            <person name="Sarai C."/>
            <person name="Schaack S."/>
            <person name="Shirato S."/>
            <person name="Slamovits C.H."/>
            <person name="Spencer D.F."/>
            <person name="Suzuki S."/>
            <person name="Worden A.Z."/>
            <person name="Zauner S."/>
            <person name="Barry K."/>
            <person name="Bell C."/>
            <person name="Bharti A.K."/>
            <person name="Crow J.A."/>
            <person name="Grimwood J."/>
            <person name="Kramer R."/>
            <person name="Lindquist E."/>
            <person name="Lucas S."/>
            <person name="Salamov A."/>
            <person name="McFadden G.I."/>
            <person name="Lane C.E."/>
            <person name="Keeling P.J."/>
            <person name="Gray M.W."/>
            <person name="Grigoriev I.V."/>
            <person name="Archibald J.M."/>
        </authorList>
    </citation>
    <scope>NUCLEOTIDE SEQUENCE</scope>
    <source>
        <strain evidence="3">CCMP2712</strain>
    </source>
</reference>
<keyword evidence="3" id="KW-1185">Reference proteome</keyword>
<dbReference type="Proteomes" id="UP000011087">
    <property type="component" value="Unassembled WGS sequence"/>
</dbReference>
<dbReference type="KEGG" id="gtt:GUITHDRAFT_121465"/>
<dbReference type="SUPFAM" id="SSF53474">
    <property type="entry name" value="alpha/beta-Hydrolases"/>
    <property type="match status" value="1"/>
</dbReference>
<dbReference type="AlphaFoldDB" id="L1I8Z4"/>
<dbReference type="HOGENOM" id="CLU_2459475_0_0_1"/>
<protein>
    <recommendedName>
        <fullName evidence="4">AB hydrolase-1 domain-containing protein</fullName>
    </recommendedName>
</protein>
<sequence length="89" mass="9270">MSRRPGIGKSTNLASRSPHDFAQDLSHVADELNVCCSTRIVSALTSLQISHFAVVGFSAGASYALAQAQQDARVKAVALVGASVPMVDL</sequence>
<evidence type="ECO:0008006" key="4">
    <source>
        <dbReference type="Google" id="ProtNLM"/>
    </source>
</evidence>
<reference evidence="2" key="3">
    <citation type="submission" date="2015-06" db="UniProtKB">
        <authorList>
            <consortium name="EnsemblProtists"/>
        </authorList>
    </citation>
    <scope>IDENTIFICATION</scope>
</reference>
<dbReference type="Gene3D" id="3.40.50.1820">
    <property type="entry name" value="alpha/beta hydrolase"/>
    <property type="match status" value="1"/>
</dbReference>
<reference evidence="1 3" key="1">
    <citation type="journal article" date="2012" name="Nature">
        <title>Algal genomes reveal evolutionary mosaicism and the fate of nucleomorphs.</title>
        <authorList>
            <consortium name="DOE Joint Genome Institute"/>
            <person name="Curtis B.A."/>
            <person name="Tanifuji G."/>
            <person name="Burki F."/>
            <person name="Gruber A."/>
            <person name="Irimia M."/>
            <person name="Maruyama S."/>
            <person name="Arias M.C."/>
            <person name="Ball S.G."/>
            <person name="Gile G.H."/>
            <person name="Hirakawa Y."/>
            <person name="Hopkins J.F."/>
            <person name="Kuo A."/>
            <person name="Rensing S.A."/>
            <person name="Schmutz J."/>
            <person name="Symeonidi A."/>
            <person name="Elias M."/>
            <person name="Eveleigh R.J."/>
            <person name="Herman E.K."/>
            <person name="Klute M.J."/>
            <person name="Nakayama T."/>
            <person name="Obornik M."/>
            <person name="Reyes-Prieto A."/>
            <person name="Armbrust E.V."/>
            <person name="Aves S.J."/>
            <person name="Beiko R.G."/>
            <person name="Coutinho P."/>
            <person name="Dacks J.B."/>
            <person name="Durnford D.G."/>
            <person name="Fast N.M."/>
            <person name="Green B.R."/>
            <person name="Grisdale C.J."/>
            <person name="Hempel F."/>
            <person name="Henrissat B."/>
            <person name="Hoppner M.P."/>
            <person name="Ishida K."/>
            <person name="Kim E."/>
            <person name="Koreny L."/>
            <person name="Kroth P.G."/>
            <person name="Liu Y."/>
            <person name="Malik S.B."/>
            <person name="Maier U.G."/>
            <person name="McRose D."/>
            <person name="Mock T."/>
            <person name="Neilson J.A."/>
            <person name="Onodera N.T."/>
            <person name="Poole A.M."/>
            <person name="Pritham E.J."/>
            <person name="Richards T.A."/>
            <person name="Rocap G."/>
            <person name="Roy S.W."/>
            <person name="Sarai C."/>
            <person name="Schaack S."/>
            <person name="Shirato S."/>
            <person name="Slamovits C.H."/>
            <person name="Spencer D.F."/>
            <person name="Suzuki S."/>
            <person name="Worden A.Z."/>
            <person name="Zauner S."/>
            <person name="Barry K."/>
            <person name="Bell C."/>
            <person name="Bharti A.K."/>
            <person name="Crow J.A."/>
            <person name="Grimwood J."/>
            <person name="Kramer R."/>
            <person name="Lindquist E."/>
            <person name="Lucas S."/>
            <person name="Salamov A."/>
            <person name="McFadden G.I."/>
            <person name="Lane C.E."/>
            <person name="Keeling P.J."/>
            <person name="Gray M.W."/>
            <person name="Grigoriev I.V."/>
            <person name="Archibald J.M."/>
        </authorList>
    </citation>
    <scope>NUCLEOTIDE SEQUENCE</scope>
    <source>
        <strain evidence="1 3">CCMP2712</strain>
    </source>
</reference>
<dbReference type="PaxDb" id="55529-EKX32354"/>
<evidence type="ECO:0000313" key="2">
    <source>
        <dbReference type="EnsemblProtists" id="EKX32354"/>
    </source>
</evidence>
<dbReference type="InterPro" id="IPR029058">
    <property type="entry name" value="AB_hydrolase_fold"/>
</dbReference>
<proteinExistence type="predicted"/>
<dbReference type="EnsemblProtists" id="EKX32354">
    <property type="protein sequence ID" value="EKX32354"/>
    <property type="gene ID" value="GUITHDRAFT_121465"/>
</dbReference>
<dbReference type="RefSeq" id="XP_005819334.1">
    <property type="nucleotide sequence ID" value="XM_005819277.1"/>
</dbReference>
<gene>
    <name evidence="1" type="ORF">GUITHDRAFT_121465</name>
</gene>
<accession>L1I8Z4</accession>
<organism evidence="1">
    <name type="scientific">Guillardia theta (strain CCMP2712)</name>
    <name type="common">Cryptophyte</name>
    <dbReference type="NCBI Taxonomy" id="905079"/>
    <lineage>
        <taxon>Eukaryota</taxon>
        <taxon>Cryptophyceae</taxon>
        <taxon>Pyrenomonadales</taxon>
        <taxon>Geminigeraceae</taxon>
        <taxon>Guillardia</taxon>
    </lineage>
</organism>
<evidence type="ECO:0000313" key="1">
    <source>
        <dbReference type="EMBL" id="EKX32354.1"/>
    </source>
</evidence>
<evidence type="ECO:0000313" key="3">
    <source>
        <dbReference type="Proteomes" id="UP000011087"/>
    </source>
</evidence>